<dbReference type="GO" id="GO:0003735">
    <property type="term" value="F:structural constituent of ribosome"/>
    <property type="evidence" value="ECO:0007669"/>
    <property type="project" value="InterPro"/>
</dbReference>
<comment type="similarity">
    <text evidence="1">Belongs to the bacterial ribosomal protein bL28 family.</text>
</comment>
<evidence type="ECO:0000256" key="1">
    <source>
        <dbReference type="ARBA" id="ARBA00008760"/>
    </source>
</evidence>
<gene>
    <name evidence="5" type="ORF">UFOPK3564_00458</name>
</gene>
<dbReference type="GO" id="GO:1990904">
    <property type="term" value="C:ribonucleoprotein complex"/>
    <property type="evidence" value="ECO:0007669"/>
    <property type="project" value="UniProtKB-KW"/>
</dbReference>
<dbReference type="InterPro" id="IPR034704">
    <property type="entry name" value="Ribosomal_bL28/bL31-like_sf"/>
</dbReference>
<dbReference type="PANTHER" id="PTHR39080:SF1">
    <property type="entry name" value="LARGE RIBOSOMAL SUBUNIT PROTEIN BL28A"/>
    <property type="match status" value="1"/>
</dbReference>
<proteinExistence type="inferred from homology"/>
<dbReference type="GO" id="GO:0005840">
    <property type="term" value="C:ribosome"/>
    <property type="evidence" value="ECO:0007669"/>
    <property type="project" value="UniProtKB-KW"/>
</dbReference>
<accession>A0A6J7G0P5</accession>
<dbReference type="InterPro" id="IPR050096">
    <property type="entry name" value="Bacterial_rp_bL28"/>
</dbReference>
<dbReference type="AlphaFoldDB" id="A0A6J7G0P5"/>
<dbReference type="GO" id="GO:0006412">
    <property type="term" value="P:translation"/>
    <property type="evidence" value="ECO:0007669"/>
    <property type="project" value="InterPro"/>
</dbReference>
<sequence>MSQRCQVTGARPRTGNSVPHSQHRTKRWFRVNIQKKRFYVPSERRWIRVTLSARGQKVVDVRGIDRVYREMVARGERF</sequence>
<dbReference type="InterPro" id="IPR026569">
    <property type="entry name" value="Ribosomal_bL28"/>
</dbReference>
<organism evidence="5">
    <name type="scientific">freshwater metagenome</name>
    <dbReference type="NCBI Taxonomy" id="449393"/>
    <lineage>
        <taxon>unclassified sequences</taxon>
        <taxon>metagenomes</taxon>
        <taxon>ecological metagenomes</taxon>
    </lineage>
</organism>
<dbReference type="NCBIfam" id="TIGR00009">
    <property type="entry name" value="L28"/>
    <property type="match status" value="1"/>
</dbReference>
<keyword evidence="3" id="KW-0687">Ribonucleoprotein</keyword>
<dbReference type="InterPro" id="IPR037147">
    <property type="entry name" value="Ribosomal_bL28_sf"/>
</dbReference>
<dbReference type="InterPro" id="IPR001383">
    <property type="entry name" value="Ribosomal_bL28_bact-type"/>
</dbReference>
<evidence type="ECO:0000256" key="2">
    <source>
        <dbReference type="ARBA" id="ARBA00022980"/>
    </source>
</evidence>
<dbReference type="HAMAP" id="MF_00373">
    <property type="entry name" value="Ribosomal_bL28"/>
    <property type="match status" value="1"/>
</dbReference>
<dbReference type="PANTHER" id="PTHR39080">
    <property type="entry name" value="50S RIBOSOMAL PROTEIN L28"/>
    <property type="match status" value="1"/>
</dbReference>
<evidence type="ECO:0000256" key="4">
    <source>
        <dbReference type="SAM" id="MobiDB-lite"/>
    </source>
</evidence>
<name>A0A6J7G0P5_9ZZZZ</name>
<dbReference type="Gene3D" id="2.30.170.40">
    <property type="entry name" value="Ribosomal protein L28/L24"/>
    <property type="match status" value="1"/>
</dbReference>
<dbReference type="EMBL" id="CAFBMK010000015">
    <property type="protein sequence ID" value="CAB4898915.1"/>
    <property type="molecule type" value="Genomic_DNA"/>
</dbReference>
<dbReference type="Pfam" id="PF00830">
    <property type="entry name" value="Ribosomal_L28"/>
    <property type="match status" value="1"/>
</dbReference>
<keyword evidence="2" id="KW-0689">Ribosomal protein</keyword>
<reference evidence="5" key="1">
    <citation type="submission" date="2020-05" db="EMBL/GenBank/DDBJ databases">
        <authorList>
            <person name="Chiriac C."/>
            <person name="Salcher M."/>
            <person name="Ghai R."/>
            <person name="Kavagutti S V."/>
        </authorList>
    </citation>
    <scope>NUCLEOTIDE SEQUENCE</scope>
</reference>
<evidence type="ECO:0000313" key="5">
    <source>
        <dbReference type="EMBL" id="CAB4898915.1"/>
    </source>
</evidence>
<evidence type="ECO:0000256" key="3">
    <source>
        <dbReference type="ARBA" id="ARBA00023274"/>
    </source>
</evidence>
<protein>
    <submittedName>
        <fullName evidence="5">Unannotated protein</fullName>
    </submittedName>
</protein>
<feature type="region of interest" description="Disordered" evidence="4">
    <location>
        <begin position="1"/>
        <end position="24"/>
    </location>
</feature>
<dbReference type="SUPFAM" id="SSF143800">
    <property type="entry name" value="L28p-like"/>
    <property type="match status" value="1"/>
</dbReference>